<evidence type="ECO:0000313" key="3">
    <source>
        <dbReference type="Proteomes" id="UP000182124"/>
    </source>
</evidence>
<feature type="transmembrane region" description="Helical" evidence="1">
    <location>
        <begin position="97"/>
        <end position="114"/>
    </location>
</feature>
<proteinExistence type="predicted"/>
<sequence>MSLPWHLYLMASLYIIAGLNHFRTPRLYLKIIPPYFPNPKTLNLICGFSEVILGIALCIPVVSKFAAWGIIALLIAVFPANIYMYLHDDAGLGIPSWLRFIRLPFQLVLLYWAFCYT</sequence>
<reference evidence="2 3" key="1">
    <citation type="submission" date="2016-10" db="EMBL/GenBank/DDBJ databases">
        <authorList>
            <person name="de Groot N.N."/>
        </authorList>
    </citation>
    <scope>NUCLEOTIDE SEQUENCE [LARGE SCALE GENOMIC DNA]</scope>
    <source>
        <strain evidence="2 3">CGMCC 1.3801</strain>
    </source>
</reference>
<dbReference type="EMBL" id="FMTY01000003">
    <property type="protein sequence ID" value="SCX10145.1"/>
    <property type="molecule type" value="Genomic_DNA"/>
</dbReference>
<dbReference type="RefSeq" id="WP_023577185.1">
    <property type="nucleotide sequence ID" value="NZ_CBCSBQ010000008.1"/>
</dbReference>
<keyword evidence="1" id="KW-0472">Membrane</keyword>
<dbReference type="AlphaFoldDB" id="A0A1G4VQ86"/>
<feature type="transmembrane region" description="Helical" evidence="1">
    <location>
        <begin position="68"/>
        <end position="85"/>
    </location>
</feature>
<dbReference type="Proteomes" id="UP000182124">
    <property type="component" value="Unassembled WGS sequence"/>
</dbReference>
<accession>A0A1G4VQ86</accession>
<dbReference type="PANTHER" id="PTHR36974:SF1">
    <property type="entry name" value="DOXX FAMILY MEMBRANE PROTEIN"/>
    <property type="match status" value="1"/>
</dbReference>
<organism evidence="2 3">
    <name type="scientific">Flavobacterium saliperosum</name>
    <dbReference type="NCBI Taxonomy" id="329186"/>
    <lineage>
        <taxon>Bacteria</taxon>
        <taxon>Pseudomonadati</taxon>
        <taxon>Bacteroidota</taxon>
        <taxon>Flavobacteriia</taxon>
        <taxon>Flavobacteriales</taxon>
        <taxon>Flavobacteriaceae</taxon>
        <taxon>Flavobacterium</taxon>
    </lineage>
</organism>
<evidence type="ECO:0000313" key="2">
    <source>
        <dbReference type="EMBL" id="SCX10145.1"/>
    </source>
</evidence>
<dbReference type="eggNOG" id="COG4270">
    <property type="taxonomic scope" value="Bacteria"/>
</dbReference>
<keyword evidence="1" id="KW-0812">Transmembrane</keyword>
<feature type="transmembrane region" description="Helical" evidence="1">
    <location>
        <begin position="6"/>
        <end position="22"/>
    </location>
</feature>
<dbReference type="PANTHER" id="PTHR36974">
    <property type="entry name" value="MEMBRANE PROTEIN-RELATED"/>
    <property type="match status" value="1"/>
</dbReference>
<evidence type="ECO:0000256" key="1">
    <source>
        <dbReference type="SAM" id="Phobius"/>
    </source>
</evidence>
<dbReference type="STRING" id="329186.SAMN02927925_01511"/>
<gene>
    <name evidence="2" type="ORF">SAMN02927925_01511</name>
</gene>
<keyword evidence="1" id="KW-1133">Transmembrane helix</keyword>
<name>A0A1G4VQ86_9FLAO</name>
<protein>
    <submittedName>
        <fullName evidence="2">Uncharacterized membrane protein</fullName>
    </submittedName>
</protein>